<dbReference type="InterPro" id="IPR025302">
    <property type="entry name" value="DrrA1/2-like_C"/>
</dbReference>
<reference evidence="7 8" key="1">
    <citation type="submission" date="2014-09" db="EMBL/GenBank/DDBJ databases">
        <title>Sporocytophaga myxococcoides PG-01 genome sequencing.</title>
        <authorList>
            <person name="Liu L."/>
            <person name="Gao P.J."/>
            <person name="Chen G.J."/>
            <person name="Wang L.S."/>
        </authorList>
    </citation>
    <scope>NUCLEOTIDE SEQUENCE [LARGE SCALE GENOMIC DNA]</scope>
    <source>
        <strain evidence="7 8">PG-01</strain>
    </source>
</reference>
<dbReference type="STRING" id="153721.MYP_1058"/>
<dbReference type="PANTHER" id="PTHR42711:SF5">
    <property type="entry name" value="ABC TRANSPORTER ATP-BINDING PROTEIN NATA"/>
    <property type="match status" value="1"/>
</dbReference>
<dbReference type="PANTHER" id="PTHR42711">
    <property type="entry name" value="ABC TRANSPORTER ATP-BINDING PROTEIN"/>
    <property type="match status" value="1"/>
</dbReference>
<sequence length="304" mass="34157">MEIVKTENLSKSYGAFQALSDVSLGIKEGSIYGILGPNGAGKTTLLRILTGILGPDKGQYFFQSNIFTSDYQKRIGYLPEERGLYKKMKVEEQLVYFARLKGVAASEAKTRTTSFLEETGLAEWKNHTVDALSKGMQQKVQFIASIIHNPDLIILDEPFSGFDPVNAELLKNYIFRFRKEGKTILLSTHRMENAEELCDKIVLINKGKNVLEGEVKKIKEGVKKNRLIIEGEGILPENKLLYEVVDSETFAGNQFIATLIPAPGIVLNKIIEVLMPHINFKSFKEELPSLHEIFIDKIKGESDE</sequence>
<evidence type="ECO:0000256" key="2">
    <source>
        <dbReference type="ARBA" id="ARBA00022448"/>
    </source>
</evidence>
<dbReference type="InterPro" id="IPR003593">
    <property type="entry name" value="AAA+_ATPase"/>
</dbReference>
<dbReference type="AlphaFoldDB" id="A0A098LAB1"/>
<dbReference type="EMBL" id="BBLT01000002">
    <property type="protein sequence ID" value="GAL83830.1"/>
    <property type="molecule type" value="Genomic_DNA"/>
</dbReference>
<dbReference type="InterPro" id="IPR027417">
    <property type="entry name" value="P-loop_NTPase"/>
</dbReference>
<dbReference type="SUPFAM" id="SSF52540">
    <property type="entry name" value="P-loop containing nucleoside triphosphate hydrolases"/>
    <property type="match status" value="1"/>
</dbReference>
<dbReference type="RefSeq" id="WP_045459506.1">
    <property type="nucleotide sequence ID" value="NZ_BBLT01000002.1"/>
</dbReference>
<dbReference type="eggNOG" id="COG4152">
    <property type="taxonomic scope" value="Bacteria"/>
</dbReference>
<dbReference type="Gene3D" id="3.40.50.300">
    <property type="entry name" value="P-loop containing nucleotide triphosphate hydrolases"/>
    <property type="match status" value="1"/>
</dbReference>
<dbReference type="GO" id="GO:0016887">
    <property type="term" value="F:ATP hydrolysis activity"/>
    <property type="evidence" value="ECO:0007669"/>
    <property type="project" value="InterPro"/>
</dbReference>
<accession>A0A098LAB1</accession>
<organism evidence="7 8">
    <name type="scientific">Sporocytophaga myxococcoides</name>
    <dbReference type="NCBI Taxonomy" id="153721"/>
    <lineage>
        <taxon>Bacteria</taxon>
        <taxon>Pseudomonadati</taxon>
        <taxon>Bacteroidota</taxon>
        <taxon>Cytophagia</taxon>
        <taxon>Cytophagales</taxon>
        <taxon>Cytophagaceae</taxon>
        <taxon>Sporocytophaga</taxon>
    </lineage>
</organism>
<keyword evidence="3" id="KW-0536">Nodulation</keyword>
<gene>
    <name evidence="7" type="ORF">MYP_1058</name>
</gene>
<dbReference type="InterPro" id="IPR017871">
    <property type="entry name" value="ABC_transporter-like_CS"/>
</dbReference>
<proteinExistence type="inferred from homology"/>
<protein>
    <submittedName>
        <fullName evidence="7">Fluoroquinolones export ATP-binding protein</fullName>
    </submittedName>
</protein>
<dbReference type="SMART" id="SM00382">
    <property type="entry name" value="AAA"/>
    <property type="match status" value="1"/>
</dbReference>
<keyword evidence="8" id="KW-1185">Reference proteome</keyword>
<dbReference type="PROSITE" id="PS00211">
    <property type="entry name" value="ABC_TRANSPORTER_1"/>
    <property type="match status" value="1"/>
</dbReference>
<evidence type="ECO:0000256" key="3">
    <source>
        <dbReference type="ARBA" id="ARBA00022458"/>
    </source>
</evidence>
<comment type="similarity">
    <text evidence="1">Belongs to the ABC transporter superfamily.</text>
</comment>
<evidence type="ECO:0000259" key="6">
    <source>
        <dbReference type="PROSITE" id="PS50893"/>
    </source>
</evidence>
<evidence type="ECO:0000256" key="5">
    <source>
        <dbReference type="ARBA" id="ARBA00022840"/>
    </source>
</evidence>
<dbReference type="Pfam" id="PF00005">
    <property type="entry name" value="ABC_tran"/>
    <property type="match status" value="1"/>
</dbReference>
<dbReference type="PROSITE" id="PS50893">
    <property type="entry name" value="ABC_TRANSPORTER_2"/>
    <property type="match status" value="1"/>
</dbReference>
<keyword evidence="4" id="KW-0547">Nucleotide-binding</keyword>
<dbReference type="GO" id="GO:0005524">
    <property type="term" value="F:ATP binding"/>
    <property type="evidence" value="ECO:0007669"/>
    <property type="project" value="UniProtKB-KW"/>
</dbReference>
<evidence type="ECO:0000256" key="4">
    <source>
        <dbReference type="ARBA" id="ARBA00022741"/>
    </source>
</evidence>
<evidence type="ECO:0000256" key="1">
    <source>
        <dbReference type="ARBA" id="ARBA00005417"/>
    </source>
</evidence>
<keyword evidence="2" id="KW-0813">Transport</keyword>
<dbReference type="Proteomes" id="UP000030185">
    <property type="component" value="Unassembled WGS sequence"/>
</dbReference>
<feature type="domain" description="ABC transporter" evidence="6">
    <location>
        <begin position="4"/>
        <end position="231"/>
    </location>
</feature>
<name>A0A098LAB1_9BACT</name>
<comment type="caution">
    <text evidence="7">The sequence shown here is derived from an EMBL/GenBank/DDBJ whole genome shotgun (WGS) entry which is preliminary data.</text>
</comment>
<evidence type="ECO:0000313" key="7">
    <source>
        <dbReference type="EMBL" id="GAL83830.1"/>
    </source>
</evidence>
<dbReference type="InterPro" id="IPR050763">
    <property type="entry name" value="ABC_transporter_ATP-binding"/>
</dbReference>
<evidence type="ECO:0000313" key="8">
    <source>
        <dbReference type="Proteomes" id="UP000030185"/>
    </source>
</evidence>
<dbReference type="Pfam" id="PF13732">
    <property type="entry name" value="DrrA1-3_C"/>
    <property type="match status" value="1"/>
</dbReference>
<keyword evidence="5 7" id="KW-0067">ATP-binding</keyword>
<dbReference type="InterPro" id="IPR003439">
    <property type="entry name" value="ABC_transporter-like_ATP-bd"/>
</dbReference>